<gene>
    <name evidence="2" type="ORF">MPL1032_240160</name>
</gene>
<accession>A0A0K2W0I5</accession>
<evidence type="ECO:0000313" key="3">
    <source>
        <dbReference type="Proteomes" id="UP000182888"/>
    </source>
</evidence>
<evidence type="ECO:0000313" key="2">
    <source>
        <dbReference type="EMBL" id="CDX58564.1"/>
    </source>
</evidence>
<dbReference type="Proteomes" id="UP000182888">
    <property type="component" value="Unassembled WGS sequence"/>
</dbReference>
<proteinExistence type="predicted"/>
<dbReference type="AlphaFoldDB" id="A0A0K2W0I5"/>
<dbReference type="EMBL" id="CCND01000017">
    <property type="protein sequence ID" value="CDX58564.1"/>
    <property type="molecule type" value="Genomic_DNA"/>
</dbReference>
<sequence length="89" mass="10074">MTAEGRSQRFTRGQKRWFRLREIVWVLGLMNVGPTNALSPSGSERTNDGHSTPRELSLMPRHRLLTPPLEPGSGGNRLSYWKDGGRDKD</sequence>
<protein>
    <submittedName>
        <fullName evidence="2">Uncharacterized protein</fullName>
    </submittedName>
</protein>
<feature type="region of interest" description="Disordered" evidence="1">
    <location>
        <begin position="34"/>
        <end position="89"/>
    </location>
</feature>
<reference evidence="3" key="1">
    <citation type="submission" date="2014-08" db="EMBL/GenBank/DDBJ databases">
        <authorList>
            <person name="Edwards T."/>
        </authorList>
    </citation>
    <scope>NUCLEOTIDE SEQUENCE [LARGE SCALE GENOMIC DNA]</scope>
</reference>
<name>A0A0K2W0I5_MESPL</name>
<evidence type="ECO:0000256" key="1">
    <source>
        <dbReference type="SAM" id="MobiDB-lite"/>
    </source>
</evidence>
<feature type="compositionally biased region" description="Polar residues" evidence="1">
    <location>
        <begin position="34"/>
        <end position="44"/>
    </location>
</feature>
<organism evidence="2 3">
    <name type="scientific">Mesorhizobium plurifarium</name>
    <dbReference type="NCBI Taxonomy" id="69974"/>
    <lineage>
        <taxon>Bacteria</taxon>
        <taxon>Pseudomonadati</taxon>
        <taxon>Pseudomonadota</taxon>
        <taxon>Alphaproteobacteria</taxon>
        <taxon>Hyphomicrobiales</taxon>
        <taxon>Phyllobacteriaceae</taxon>
        <taxon>Mesorhizobium</taxon>
    </lineage>
</organism>